<dbReference type="InterPro" id="IPR004452">
    <property type="entry name" value="LutB/LldF"/>
</dbReference>
<dbReference type="AlphaFoldDB" id="A0A382JT47"/>
<dbReference type="GO" id="GO:0051539">
    <property type="term" value="F:4 iron, 4 sulfur cluster binding"/>
    <property type="evidence" value="ECO:0007669"/>
    <property type="project" value="UniProtKB-KW"/>
</dbReference>
<dbReference type="Pfam" id="PF13183">
    <property type="entry name" value="Fer4_8"/>
    <property type="match status" value="1"/>
</dbReference>
<dbReference type="InterPro" id="IPR009051">
    <property type="entry name" value="Helical_ferredxn"/>
</dbReference>
<dbReference type="PROSITE" id="PS51379">
    <property type="entry name" value="4FE4S_FER_2"/>
    <property type="match status" value="1"/>
</dbReference>
<evidence type="ECO:0000256" key="3">
    <source>
        <dbReference type="ARBA" id="ARBA00022737"/>
    </source>
</evidence>
<keyword evidence="2" id="KW-0004">4Fe-4S</keyword>
<sequence length="405" mass="43701">MKIDIGAPYQTRIQQALADTDVRAAVEKATGRLAERREQAVGAIDNERMRVHARAAREEAIRNLPSLLEQLEHTLTENGSVVHWARNAAEANRIVLDIAQERGVESAVKSKSMTTEEIHLNKALEASGIDVVETDLGEYIIQLADEPPSHLVAPVIHKRAQDISDLFQQRLGMEPSLDAAVMCDTARAVLRQRFLTTDMGISGCNFAIAETGTICLITNEGNGRMVTSFPPIHVVIAGIEKIVATPEDALLLWQAASRNATGQDVSVYFSMSSGPRRSGHPDGPEEMHVVLVDNGRTSVLESGYGDALLCIRCGACQDVCPVYREIGGHAYGRTPYSGPIGSVLTPLMADDVGAARDLPFASSLCGSCRDACPVKIDLPRLLLELRSEITDLGSTTIAEEVAVRG</sequence>
<organism evidence="6">
    <name type="scientific">marine metagenome</name>
    <dbReference type="NCBI Taxonomy" id="408172"/>
    <lineage>
        <taxon>unclassified sequences</taxon>
        <taxon>metagenomes</taxon>
        <taxon>ecological metagenomes</taxon>
    </lineage>
</organism>
<dbReference type="InterPro" id="IPR037171">
    <property type="entry name" value="NagB/RpiA_transferase-like"/>
</dbReference>
<dbReference type="PROSITE" id="PS00198">
    <property type="entry name" value="4FE4S_FER_1"/>
    <property type="match status" value="1"/>
</dbReference>
<keyword evidence="3" id="KW-0677">Repeat</keyword>
<dbReference type="InterPro" id="IPR017900">
    <property type="entry name" value="4Fe4S_Fe_S_CS"/>
</dbReference>
<dbReference type="GO" id="GO:0006089">
    <property type="term" value="P:lactate metabolic process"/>
    <property type="evidence" value="ECO:0007669"/>
    <property type="project" value="InterPro"/>
</dbReference>
<dbReference type="Gene3D" id="1.10.1060.10">
    <property type="entry name" value="Alpha-helical ferredoxin"/>
    <property type="match status" value="1"/>
</dbReference>
<evidence type="ECO:0000256" key="2">
    <source>
        <dbReference type="ARBA" id="ARBA00022485"/>
    </source>
</evidence>
<feature type="non-terminal residue" evidence="6">
    <location>
        <position position="405"/>
    </location>
</feature>
<keyword evidence="2" id="KW-0408">Iron</keyword>
<gene>
    <name evidence="6" type="ORF">METZ01_LOCUS267366</name>
</gene>
<evidence type="ECO:0000313" key="6">
    <source>
        <dbReference type="EMBL" id="SVC14512.1"/>
    </source>
</evidence>
<proteinExistence type="predicted"/>
<keyword evidence="1" id="KW-0813">Transport</keyword>
<keyword evidence="2" id="KW-0411">Iron-sulfur</keyword>
<reference evidence="6" key="1">
    <citation type="submission" date="2018-05" db="EMBL/GenBank/DDBJ databases">
        <authorList>
            <person name="Lanie J.A."/>
            <person name="Ng W.-L."/>
            <person name="Kazmierczak K.M."/>
            <person name="Andrzejewski T.M."/>
            <person name="Davidsen T.M."/>
            <person name="Wayne K.J."/>
            <person name="Tettelin H."/>
            <person name="Glass J.I."/>
            <person name="Rusch D."/>
            <person name="Podicherti R."/>
            <person name="Tsui H.-C.T."/>
            <person name="Winkler M.E."/>
        </authorList>
    </citation>
    <scope>NUCLEOTIDE SEQUENCE</scope>
</reference>
<protein>
    <recommendedName>
        <fullName evidence="5">4Fe-4S ferredoxin-type domain-containing protein</fullName>
    </recommendedName>
</protein>
<evidence type="ECO:0000259" key="5">
    <source>
        <dbReference type="PROSITE" id="PS51379"/>
    </source>
</evidence>
<dbReference type="SUPFAM" id="SSF100950">
    <property type="entry name" value="NagB/RpiA/CoA transferase-like"/>
    <property type="match status" value="1"/>
</dbReference>
<dbReference type="PANTHER" id="PTHR47153:SF2">
    <property type="entry name" value="LACTATE UTILIZATION PROTEIN B"/>
    <property type="match status" value="1"/>
</dbReference>
<dbReference type="Pfam" id="PF02589">
    <property type="entry name" value="LUD_dom"/>
    <property type="match status" value="1"/>
</dbReference>
<evidence type="ECO:0000256" key="4">
    <source>
        <dbReference type="ARBA" id="ARBA00022982"/>
    </source>
</evidence>
<dbReference type="SUPFAM" id="SSF46548">
    <property type="entry name" value="alpha-helical ferredoxin"/>
    <property type="match status" value="1"/>
</dbReference>
<accession>A0A382JT47</accession>
<dbReference type="InterPro" id="IPR024185">
    <property type="entry name" value="FTHF_cligase-like_sf"/>
</dbReference>
<dbReference type="Gene3D" id="3.40.50.10420">
    <property type="entry name" value="NagB/RpiA/CoA transferase-like"/>
    <property type="match status" value="1"/>
</dbReference>
<evidence type="ECO:0000256" key="1">
    <source>
        <dbReference type="ARBA" id="ARBA00022448"/>
    </source>
</evidence>
<name>A0A382JT47_9ZZZZ</name>
<keyword evidence="4" id="KW-0249">Electron transport</keyword>
<dbReference type="EMBL" id="UINC01075885">
    <property type="protein sequence ID" value="SVC14512.1"/>
    <property type="molecule type" value="Genomic_DNA"/>
</dbReference>
<keyword evidence="2" id="KW-0479">Metal-binding</keyword>
<feature type="domain" description="4Fe-4S ferredoxin-type" evidence="5">
    <location>
        <begin position="301"/>
        <end position="331"/>
    </location>
</feature>
<dbReference type="InterPro" id="IPR003741">
    <property type="entry name" value="LUD_dom"/>
</dbReference>
<dbReference type="PANTHER" id="PTHR47153">
    <property type="entry name" value="LACTATE UTILIZATION PROTEIN B"/>
    <property type="match status" value="1"/>
</dbReference>
<dbReference type="InterPro" id="IPR017896">
    <property type="entry name" value="4Fe4S_Fe-S-bd"/>
</dbReference>